<accession>A0A0A9D2U0</accession>
<evidence type="ECO:0000313" key="1">
    <source>
        <dbReference type="EMBL" id="JAD79980.1"/>
    </source>
</evidence>
<reference evidence="1" key="1">
    <citation type="submission" date="2014-09" db="EMBL/GenBank/DDBJ databases">
        <authorList>
            <person name="Magalhaes I.L.F."/>
            <person name="Oliveira U."/>
            <person name="Santos F.R."/>
            <person name="Vidigal T.H.D.A."/>
            <person name="Brescovit A.D."/>
            <person name="Santos A.J."/>
        </authorList>
    </citation>
    <scope>NUCLEOTIDE SEQUENCE</scope>
    <source>
        <tissue evidence="1">Shoot tissue taken approximately 20 cm above the soil surface</tissue>
    </source>
</reference>
<sequence>MCPSSPQLLFLHFSMVLGAEKKNSDQMSCTVMSAHKVATEIFAYANLKLLRLCSTDRGQWLLILS</sequence>
<name>A0A0A9D2U0_ARUDO</name>
<proteinExistence type="predicted"/>
<protein>
    <submittedName>
        <fullName evidence="1">Uncharacterized protein</fullName>
    </submittedName>
</protein>
<dbReference type="EMBL" id="GBRH01217915">
    <property type="protein sequence ID" value="JAD79980.1"/>
    <property type="molecule type" value="Transcribed_RNA"/>
</dbReference>
<reference evidence="1" key="2">
    <citation type="journal article" date="2015" name="Data Brief">
        <title>Shoot transcriptome of the giant reed, Arundo donax.</title>
        <authorList>
            <person name="Barrero R.A."/>
            <person name="Guerrero F.D."/>
            <person name="Moolhuijzen P."/>
            <person name="Goolsby J.A."/>
            <person name="Tidwell J."/>
            <person name="Bellgard S.E."/>
            <person name="Bellgard M.I."/>
        </authorList>
    </citation>
    <scope>NUCLEOTIDE SEQUENCE</scope>
    <source>
        <tissue evidence="1">Shoot tissue taken approximately 20 cm above the soil surface</tissue>
    </source>
</reference>
<organism evidence="1">
    <name type="scientific">Arundo donax</name>
    <name type="common">Giant reed</name>
    <name type="synonym">Donax arundinaceus</name>
    <dbReference type="NCBI Taxonomy" id="35708"/>
    <lineage>
        <taxon>Eukaryota</taxon>
        <taxon>Viridiplantae</taxon>
        <taxon>Streptophyta</taxon>
        <taxon>Embryophyta</taxon>
        <taxon>Tracheophyta</taxon>
        <taxon>Spermatophyta</taxon>
        <taxon>Magnoliopsida</taxon>
        <taxon>Liliopsida</taxon>
        <taxon>Poales</taxon>
        <taxon>Poaceae</taxon>
        <taxon>PACMAD clade</taxon>
        <taxon>Arundinoideae</taxon>
        <taxon>Arundineae</taxon>
        <taxon>Arundo</taxon>
    </lineage>
</organism>
<dbReference type="AlphaFoldDB" id="A0A0A9D2U0"/>